<dbReference type="EMBL" id="ASQP01000089">
    <property type="protein sequence ID" value="OMI40388.1"/>
    <property type="molecule type" value="Genomic_DNA"/>
</dbReference>
<sequence length="195" mass="22526">MRWYAWEAEIASAFFPLLRHLERTLGHAMAKQLTARFGRMDWWDHPEIDLHHVSRSKIAAIQKKLARDRRRMPTAGAVQRELTLGFWVSLLGPGNDYETRLWRPTLRHAFPSYSGPRKPLHQDLNKLRELRNQVAHHEPIGSRPLAADRESAYRVLGYLSTDVRDWAAVDDRIPQILAERPTACAPALPGTRKEL</sequence>
<keyword evidence="2" id="KW-1185">Reference proteome</keyword>
<dbReference type="STRING" id="67365.GCA_001704635_07865"/>
<evidence type="ECO:0000313" key="2">
    <source>
        <dbReference type="Proteomes" id="UP000186168"/>
    </source>
</evidence>
<comment type="caution">
    <text evidence="1">The sequence shown here is derived from an EMBL/GenBank/DDBJ whole genome shotgun (WGS) entry which is preliminary data.</text>
</comment>
<reference evidence="1 2" key="1">
    <citation type="submission" date="2013-05" db="EMBL/GenBank/DDBJ databases">
        <title>Genome sequence of Streptomyces sparsogenes DSM 40356.</title>
        <authorList>
            <person name="Coyne S."/>
            <person name="Seebeck F.P."/>
        </authorList>
    </citation>
    <scope>NUCLEOTIDE SEQUENCE [LARGE SCALE GENOMIC DNA]</scope>
    <source>
        <strain evidence="1 2">DSM 40356</strain>
    </source>
</reference>
<organism evidence="1 2">
    <name type="scientific">Streptomyces sparsogenes DSM 40356</name>
    <dbReference type="NCBI Taxonomy" id="1331668"/>
    <lineage>
        <taxon>Bacteria</taxon>
        <taxon>Bacillati</taxon>
        <taxon>Actinomycetota</taxon>
        <taxon>Actinomycetes</taxon>
        <taxon>Kitasatosporales</taxon>
        <taxon>Streptomycetaceae</taxon>
        <taxon>Streptomyces</taxon>
    </lineage>
</organism>
<name>A0A1R1SQ09_9ACTN</name>
<evidence type="ECO:0008006" key="3">
    <source>
        <dbReference type="Google" id="ProtNLM"/>
    </source>
</evidence>
<dbReference type="AlphaFoldDB" id="A0A1R1SQ09"/>
<evidence type="ECO:0000313" key="1">
    <source>
        <dbReference type="EMBL" id="OMI40388.1"/>
    </source>
</evidence>
<gene>
    <name evidence="1" type="ORF">SPAR_05985</name>
</gene>
<proteinExistence type="predicted"/>
<accession>A0A1R1SQ09</accession>
<dbReference type="RefSeq" id="WP_141713035.1">
    <property type="nucleotide sequence ID" value="NZ_ASQP01000089.1"/>
</dbReference>
<protein>
    <recommendedName>
        <fullName evidence="3">Abi-like protein</fullName>
    </recommendedName>
</protein>
<dbReference type="Proteomes" id="UP000186168">
    <property type="component" value="Unassembled WGS sequence"/>
</dbReference>
<dbReference type="GeneID" id="96745270"/>